<proteinExistence type="inferred from homology"/>
<dbReference type="PANTHER" id="PTHR21089:SF1">
    <property type="entry name" value="BIFUNCTIONAL 3-DEHYDROQUINATE DEHYDRATASE_SHIKIMATE DEHYDROGENASE, CHLOROPLASTIC"/>
    <property type="match status" value="1"/>
</dbReference>
<dbReference type="InterPro" id="IPR013708">
    <property type="entry name" value="Shikimate_DH-bd_N"/>
</dbReference>
<evidence type="ECO:0000259" key="8">
    <source>
        <dbReference type="Pfam" id="PF08501"/>
    </source>
</evidence>
<dbReference type="InterPro" id="IPR036291">
    <property type="entry name" value="NAD(P)-bd_dom_sf"/>
</dbReference>
<dbReference type="EC" id="1.1.1.25" evidence="2 7"/>
<keyword evidence="4 7" id="KW-0521">NADP</keyword>
<organism evidence="9 10">
    <name type="scientific">Clostridium lapidicellarium</name>
    <dbReference type="NCBI Taxonomy" id="3240931"/>
    <lineage>
        <taxon>Bacteria</taxon>
        <taxon>Bacillati</taxon>
        <taxon>Bacillota</taxon>
        <taxon>Clostridia</taxon>
        <taxon>Eubacteriales</taxon>
        <taxon>Clostridiaceae</taxon>
        <taxon>Clostridium</taxon>
    </lineage>
</organism>
<feature type="binding site" evidence="7">
    <location>
        <position position="62"/>
    </location>
    <ligand>
        <name>shikimate</name>
        <dbReference type="ChEBI" id="CHEBI:36208"/>
    </ligand>
</feature>
<evidence type="ECO:0000256" key="4">
    <source>
        <dbReference type="ARBA" id="ARBA00022857"/>
    </source>
</evidence>
<dbReference type="InterPro" id="IPR046346">
    <property type="entry name" value="Aminoacid_DH-like_N_sf"/>
</dbReference>
<feature type="binding site" evidence="7">
    <location>
        <position position="239"/>
    </location>
    <ligand>
        <name>shikimate</name>
        <dbReference type="ChEBI" id="CHEBI:36208"/>
    </ligand>
</feature>
<protein>
    <recommendedName>
        <fullName evidence="2 7">Shikimate dehydrogenase (NADP(+))</fullName>
        <shortName evidence="7">SDH</shortName>
        <ecNumber evidence="2 7">1.1.1.25</ecNumber>
    </recommendedName>
</protein>
<feature type="binding site" evidence="7">
    <location>
        <position position="209"/>
    </location>
    <ligand>
        <name>NADP(+)</name>
        <dbReference type="ChEBI" id="CHEBI:58349"/>
    </ligand>
</feature>
<dbReference type="RefSeq" id="WP_294180835.1">
    <property type="nucleotide sequence ID" value="NZ_JBGFFE010000040.1"/>
</dbReference>
<keyword evidence="3 7" id="KW-0028">Amino-acid biosynthesis</keyword>
<evidence type="ECO:0000256" key="6">
    <source>
        <dbReference type="ARBA" id="ARBA00023141"/>
    </source>
</evidence>
<dbReference type="InterPro" id="IPR022893">
    <property type="entry name" value="Shikimate_DH_fam"/>
</dbReference>
<gene>
    <name evidence="7 9" type="primary">aroE</name>
    <name evidence="9" type="ORF">AB8S09_15355</name>
</gene>
<evidence type="ECO:0000256" key="1">
    <source>
        <dbReference type="ARBA" id="ARBA00004871"/>
    </source>
</evidence>
<evidence type="ECO:0000256" key="3">
    <source>
        <dbReference type="ARBA" id="ARBA00022605"/>
    </source>
</evidence>
<dbReference type="Proteomes" id="UP001565220">
    <property type="component" value="Unassembled WGS sequence"/>
</dbReference>
<dbReference type="Pfam" id="PF08501">
    <property type="entry name" value="Shikimate_dh_N"/>
    <property type="match status" value="1"/>
</dbReference>
<dbReference type="InterPro" id="IPR011342">
    <property type="entry name" value="Shikimate_DH"/>
</dbReference>
<keyword evidence="10" id="KW-1185">Reference proteome</keyword>
<accession>A0ABV4E1H2</accession>
<dbReference type="SUPFAM" id="SSF53223">
    <property type="entry name" value="Aminoacid dehydrogenase-like, N-terminal domain"/>
    <property type="match status" value="1"/>
</dbReference>
<dbReference type="NCBIfam" id="TIGR00507">
    <property type="entry name" value="aroE"/>
    <property type="match status" value="1"/>
</dbReference>
<comment type="pathway">
    <text evidence="1 7">Metabolic intermediate biosynthesis; chorismate biosynthesis; chorismate from D-erythrose 4-phosphate and phosphoenolpyruvate: step 4/7.</text>
</comment>
<dbReference type="CDD" id="cd01065">
    <property type="entry name" value="NAD_bind_Shikimate_DH"/>
    <property type="match status" value="1"/>
</dbReference>
<comment type="similarity">
    <text evidence="7">Belongs to the shikimate dehydrogenase family.</text>
</comment>
<sequence>MSNFYGLIGKTLAHSFSPTIHHLIFKSMGKSGEYNLFEIKEKNLDRCLESLKILGCRGVNVTIPYKVEIMKYIDDISCEAGNIGAVNTVEFSGDKLIGHNTDYYGFGLTLKRYGIEVHNKSIVLLGTGGVSKAAARYVLDRGAGSMTYVSRDPGKFRGNKFKVIGYDDLCRMKKKDIIINCTPCGMYPDVDSSPVDKKILDKFDTAVDLIYNPRNTLFLRLADELGLYTVSGLYMLIAQAAASQQIWQREKISLKAVDELYDEFLNIHKDKGNM</sequence>
<dbReference type="EMBL" id="JBGFFE010000040">
    <property type="protein sequence ID" value="MEY8764999.1"/>
    <property type="molecule type" value="Genomic_DNA"/>
</dbReference>
<comment type="caution">
    <text evidence="9">The sequence shown here is derived from an EMBL/GenBank/DDBJ whole genome shotgun (WGS) entry which is preliminary data.</text>
</comment>
<comment type="function">
    <text evidence="7">Involved in the biosynthesis of the chorismate, which leads to the biosynthesis of aromatic amino acids. Catalyzes the reversible NADPH linked reduction of 3-dehydroshikimate (DHSA) to yield shikimate (SA).</text>
</comment>
<evidence type="ECO:0000313" key="9">
    <source>
        <dbReference type="EMBL" id="MEY8764999.1"/>
    </source>
</evidence>
<evidence type="ECO:0000313" key="10">
    <source>
        <dbReference type="Proteomes" id="UP001565220"/>
    </source>
</evidence>
<feature type="binding site" evidence="7">
    <location>
        <begin position="15"/>
        <end position="17"/>
    </location>
    <ligand>
        <name>shikimate</name>
        <dbReference type="ChEBI" id="CHEBI:36208"/>
    </ligand>
</feature>
<comment type="caution">
    <text evidence="7">Lacks conserved residue(s) required for the propagation of feature annotation.</text>
</comment>
<dbReference type="HAMAP" id="MF_00222">
    <property type="entry name" value="Shikimate_DH_AroE"/>
    <property type="match status" value="1"/>
</dbReference>
<dbReference type="GO" id="GO:0004764">
    <property type="term" value="F:shikimate 3-dehydrogenase (NADP+) activity"/>
    <property type="evidence" value="ECO:0007669"/>
    <property type="project" value="UniProtKB-EC"/>
</dbReference>
<feature type="domain" description="Shikimate dehydrogenase substrate binding N-terminal" evidence="8">
    <location>
        <begin position="7"/>
        <end position="89"/>
    </location>
</feature>
<evidence type="ECO:0000256" key="2">
    <source>
        <dbReference type="ARBA" id="ARBA00012962"/>
    </source>
</evidence>
<dbReference type="Gene3D" id="3.40.50.10860">
    <property type="entry name" value="Leucine Dehydrogenase, chain A, domain 1"/>
    <property type="match status" value="1"/>
</dbReference>
<dbReference type="SUPFAM" id="SSF51735">
    <property type="entry name" value="NAD(P)-binding Rossmann-fold domains"/>
    <property type="match status" value="1"/>
</dbReference>
<feature type="active site" description="Proton acceptor" evidence="7">
    <location>
        <position position="66"/>
    </location>
</feature>
<dbReference type="PANTHER" id="PTHR21089">
    <property type="entry name" value="SHIKIMATE DEHYDROGENASE"/>
    <property type="match status" value="1"/>
</dbReference>
<feature type="binding site" evidence="7">
    <location>
        <position position="102"/>
    </location>
    <ligand>
        <name>shikimate</name>
        <dbReference type="ChEBI" id="CHEBI:36208"/>
    </ligand>
</feature>
<keyword evidence="6 7" id="KW-0057">Aromatic amino acid biosynthesis</keyword>
<feature type="binding site" evidence="7">
    <location>
        <position position="232"/>
    </location>
    <ligand>
        <name>NADP(+)</name>
        <dbReference type="ChEBI" id="CHEBI:58349"/>
    </ligand>
</feature>
<feature type="binding site" evidence="7">
    <location>
        <position position="211"/>
    </location>
    <ligand>
        <name>shikimate</name>
        <dbReference type="ChEBI" id="CHEBI:36208"/>
    </ligand>
</feature>
<keyword evidence="5 7" id="KW-0560">Oxidoreductase</keyword>
<comment type="catalytic activity">
    <reaction evidence="7">
        <text>shikimate + NADP(+) = 3-dehydroshikimate + NADPH + H(+)</text>
        <dbReference type="Rhea" id="RHEA:17737"/>
        <dbReference type="ChEBI" id="CHEBI:15378"/>
        <dbReference type="ChEBI" id="CHEBI:16630"/>
        <dbReference type="ChEBI" id="CHEBI:36208"/>
        <dbReference type="ChEBI" id="CHEBI:57783"/>
        <dbReference type="ChEBI" id="CHEBI:58349"/>
        <dbReference type="EC" id="1.1.1.25"/>
    </reaction>
</comment>
<dbReference type="Gene3D" id="3.40.50.720">
    <property type="entry name" value="NAD(P)-binding Rossmann-like Domain"/>
    <property type="match status" value="1"/>
</dbReference>
<comment type="subunit">
    <text evidence="7">Homodimer.</text>
</comment>
<evidence type="ECO:0000256" key="7">
    <source>
        <dbReference type="HAMAP-Rule" id="MF_00222"/>
    </source>
</evidence>
<name>A0ABV4E1H2_9CLOT</name>
<feature type="binding site" evidence="7">
    <location>
        <position position="87"/>
    </location>
    <ligand>
        <name>shikimate</name>
        <dbReference type="ChEBI" id="CHEBI:36208"/>
    </ligand>
</feature>
<reference evidence="9 10" key="1">
    <citation type="submission" date="2024-08" db="EMBL/GenBank/DDBJ databases">
        <title>Clostridium lapicellarii sp. nov., and Clostridium renhuaiense sp. nov., two species isolated from the mud in a fermentation cellar used for producing sauce-flavour Chinese liquors.</title>
        <authorList>
            <person name="Yang F."/>
            <person name="Wang H."/>
            <person name="Chen L.Q."/>
            <person name="Zhou N."/>
            <person name="Lu J.J."/>
            <person name="Pu X.X."/>
            <person name="Wan B."/>
            <person name="Wang L."/>
            <person name="Liu S.J."/>
        </authorList>
    </citation>
    <scope>NUCLEOTIDE SEQUENCE [LARGE SCALE GENOMIC DNA]</scope>
    <source>
        <strain evidence="9 10">MT-113</strain>
    </source>
</reference>
<evidence type="ECO:0000256" key="5">
    <source>
        <dbReference type="ARBA" id="ARBA00023002"/>
    </source>
</evidence>